<feature type="region of interest" description="Disordered" evidence="8">
    <location>
        <begin position="1"/>
        <end position="103"/>
    </location>
</feature>
<evidence type="ECO:0000256" key="7">
    <source>
        <dbReference type="PIRNR" id="PIRNR017209"/>
    </source>
</evidence>
<dbReference type="InterPro" id="IPR006685">
    <property type="entry name" value="MscS_channel_2nd"/>
</dbReference>
<keyword evidence="6 7" id="KW-0472">Membrane</keyword>
<evidence type="ECO:0000256" key="8">
    <source>
        <dbReference type="SAM" id="MobiDB-lite"/>
    </source>
</evidence>
<dbReference type="InterPro" id="IPR010920">
    <property type="entry name" value="LSM_dom_sf"/>
</dbReference>
<feature type="transmembrane region" description="Helical" evidence="9">
    <location>
        <begin position="518"/>
        <end position="542"/>
    </location>
</feature>
<evidence type="ECO:0000256" key="6">
    <source>
        <dbReference type="ARBA" id="ARBA00023136"/>
    </source>
</evidence>
<keyword evidence="5 9" id="KW-1133">Transmembrane helix</keyword>
<feature type="domain" description="EF-hand" evidence="10">
    <location>
        <begin position="431"/>
        <end position="466"/>
    </location>
</feature>
<evidence type="ECO:0000256" key="9">
    <source>
        <dbReference type="SAM" id="Phobius"/>
    </source>
</evidence>
<dbReference type="PROSITE" id="PS50222">
    <property type="entry name" value="EF_HAND_2"/>
    <property type="match status" value="1"/>
</dbReference>
<feature type="compositionally biased region" description="Polar residues" evidence="8">
    <location>
        <begin position="869"/>
        <end position="881"/>
    </location>
</feature>
<accession>A0AA39L6S3</accession>
<feature type="transmembrane region" description="Helical" evidence="9">
    <location>
        <begin position="124"/>
        <end position="145"/>
    </location>
</feature>
<feature type="region of interest" description="Disordered" evidence="8">
    <location>
        <begin position="732"/>
        <end position="918"/>
    </location>
</feature>
<evidence type="ECO:0000256" key="1">
    <source>
        <dbReference type="ARBA" id="ARBA00004127"/>
    </source>
</evidence>
<dbReference type="Gene3D" id="2.30.30.60">
    <property type="match status" value="1"/>
</dbReference>
<comment type="similarity">
    <text evidence="2 7">Belongs to the MscS (TC 1.A.23) family.</text>
</comment>
<feature type="transmembrane region" description="Helical" evidence="9">
    <location>
        <begin position="487"/>
        <end position="506"/>
    </location>
</feature>
<feature type="compositionally biased region" description="Basic and acidic residues" evidence="8">
    <location>
        <begin position="794"/>
        <end position="812"/>
    </location>
</feature>
<dbReference type="GO" id="GO:0005789">
    <property type="term" value="C:endoplasmic reticulum membrane"/>
    <property type="evidence" value="ECO:0007669"/>
    <property type="project" value="UniProtKB-SubCell"/>
</dbReference>
<dbReference type="InterPro" id="IPR002048">
    <property type="entry name" value="EF_hand_dom"/>
</dbReference>
<keyword evidence="7" id="KW-0256">Endoplasmic reticulum</keyword>
<dbReference type="InterPro" id="IPR016688">
    <property type="entry name" value="MscS-like_plants/fungi"/>
</dbReference>
<feature type="transmembrane region" description="Helical" evidence="9">
    <location>
        <begin position="217"/>
        <end position="238"/>
    </location>
</feature>
<dbReference type="GO" id="GO:0005509">
    <property type="term" value="F:calcium ion binding"/>
    <property type="evidence" value="ECO:0007669"/>
    <property type="project" value="InterPro"/>
</dbReference>
<dbReference type="PANTHER" id="PTHR31323:SF14">
    <property type="entry name" value="MECHANOSENSITIVE ION CHANNEL PROTEIN MSY2"/>
    <property type="match status" value="1"/>
</dbReference>
<feature type="compositionally biased region" description="Low complexity" evidence="8">
    <location>
        <begin position="893"/>
        <end position="909"/>
    </location>
</feature>
<dbReference type="AlphaFoldDB" id="A0AA39L6S3"/>
<evidence type="ECO:0000256" key="5">
    <source>
        <dbReference type="ARBA" id="ARBA00022989"/>
    </source>
</evidence>
<name>A0AA39L6S3_SARSR</name>
<feature type="compositionally biased region" description="Basic and acidic residues" evidence="8">
    <location>
        <begin position="58"/>
        <end position="69"/>
    </location>
</feature>
<dbReference type="Pfam" id="PF00924">
    <property type="entry name" value="MS_channel_2nd"/>
    <property type="match status" value="1"/>
</dbReference>
<evidence type="ECO:0000259" key="10">
    <source>
        <dbReference type="PROSITE" id="PS50222"/>
    </source>
</evidence>
<evidence type="ECO:0000256" key="4">
    <source>
        <dbReference type="ARBA" id="ARBA00022837"/>
    </source>
</evidence>
<dbReference type="InterPro" id="IPR058650">
    <property type="entry name" value="Msy1/2-like"/>
</dbReference>
<feature type="compositionally biased region" description="Basic and acidic residues" evidence="8">
    <location>
        <begin position="86"/>
        <end position="96"/>
    </location>
</feature>
<proteinExistence type="inferred from homology"/>
<dbReference type="GO" id="GO:0006874">
    <property type="term" value="P:intracellular calcium ion homeostasis"/>
    <property type="evidence" value="ECO:0007669"/>
    <property type="project" value="TreeGrafter"/>
</dbReference>
<dbReference type="EMBL" id="JAPDFR010000006">
    <property type="protein sequence ID" value="KAK0385909.1"/>
    <property type="molecule type" value="Genomic_DNA"/>
</dbReference>
<dbReference type="PROSITE" id="PS00018">
    <property type="entry name" value="EF_HAND_1"/>
    <property type="match status" value="1"/>
</dbReference>
<feature type="transmembrane region" description="Helical" evidence="9">
    <location>
        <begin position="175"/>
        <end position="196"/>
    </location>
</feature>
<dbReference type="SUPFAM" id="SSF50182">
    <property type="entry name" value="Sm-like ribonucleoproteins"/>
    <property type="match status" value="1"/>
</dbReference>
<protein>
    <recommendedName>
        <fullName evidence="7">Mechanosensitive ion channel protein</fullName>
    </recommendedName>
</protein>
<feature type="compositionally biased region" description="Polar residues" evidence="8">
    <location>
        <begin position="34"/>
        <end position="53"/>
    </location>
</feature>
<evidence type="ECO:0000256" key="2">
    <source>
        <dbReference type="ARBA" id="ARBA00008017"/>
    </source>
</evidence>
<dbReference type="SUPFAM" id="SSF47473">
    <property type="entry name" value="EF-hand"/>
    <property type="match status" value="1"/>
</dbReference>
<dbReference type="PIRSF" id="PIRSF017209">
    <property type="entry name" value="Memb_At2g17000_prd"/>
    <property type="match status" value="1"/>
</dbReference>
<organism evidence="11 12">
    <name type="scientific">Sarocladium strictum</name>
    <name type="common">Black bundle disease fungus</name>
    <name type="synonym">Acremonium strictum</name>
    <dbReference type="NCBI Taxonomy" id="5046"/>
    <lineage>
        <taxon>Eukaryota</taxon>
        <taxon>Fungi</taxon>
        <taxon>Dikarya</taxon>
        <taxon>Ascomycota</taxon>
        <taxon>Pezizomycotina</taxon>
        <taxon>Sordariomycetes</taxon>
        <taxon>Hypocreomycetidae</taxon>
        <taxon>Hypocreales</taxon>
        <taxon>Sarocladiaceae</taxon>
        <taxon>Sarocladium</taxon>
    </lineage>
</organism>
<comment type="caution">
    <text evidence="11">The sequence shown here is derived from an EMBL/GenBank/DDBJ whole genome shotgun (WGS) entry which is preliminary data.</text>
</comment>
<reference evidence="11" key="1">
    <citation type="submission" date="2022-10" db="EMBL/GenBank/DDBJ databases">
        <title>Determination and structural analysis of whole genome sequence of Sarocladium strictum F4-1.</title>
        <authorList>
            <person name="Hu L."/>
            <person name="Jiang Y."/>
        </authorList>
    </citation>
    <scope>NUCLEOTIDE SEQUENCE</scope>
    <source>
        <strain evidence="11">F4-1</strain>
    </source>
</reference>
<dbReference type="InterPro" id="IPR023408">
    <property type="entry name" value="MscS_beta-dom_sf"/>
</dbReference>
<evidence type="ECO:0000313" key="11">
    <source>
        <dbReference type="EMBL" id="KAK0385909.1"/>
    </source>
</evidence>
<dbReference type="InterPro" id="IPR018247">
    <property type="entry name" value="EF_Hand_1_Ca_BS"/>
</dbReference>
<dbReference type="InterPro" id="IPR011992">
    <property type="entry name" value="EF-hand-dom_pair"/>
</dbReference>
<keyword evidence="4" id="KW-0106">Calcium</keyword>
<evidence type="ECO:0000313" key="12">
    <source>
        <dbReference type="Proteomes" id="UP001175261"/>
    </source>
</evidence>
<comment type="subcellular location">
    <subcellularLocation>
        <location evidence="1">Endomembrane system</location>
        <topology evidence="1">Multi-pass membrane protein</topology>
    </subcellularLocation>
    <subcellularLocation>
        <location evidence="7">Endoplasmic reticulum membrane</location>
    </subcellularLocation>
</comment>
<dbReference type="Proteomes" id="UP001175261">
    <property type="component" value="Unassembled WGS sequence"/>
</dbReference>
<dbReference type="Pfam" id="PF25886">
    <property type="entry name" value="Msy1"/>
    <property type="match status" value="1"/>
</dbReference>
<dbReference type="GO" id="GO:0005262">
    <property type="term" value="F:calcium channel activity"/>
    <property type="evidence" value="ECO:0007669"/>
    <property type="project" value="TreeGrafter"/>
</dbReference>
<sequence length="918" mass="101996">MVNRHNSRTSGFIHLHRSNSSNPDDGIPLAPVRSSASTGARKPNATTAEGNTVSFESSHNENENEKEQTETTGFFHRSHGRRKRLGDKPLGRRGTGDSDDENARLNTMGRIYSKIVGYSVVTRYMVYVIPVGFVLAIPIVVLALLDTKNEIPVGSGTVKGSNGDEKRDGPPLFKLLMWIEITWLTLWAGKILAWLLPKVFMFFCGIVSKGTRKYAQVLENLSITLSLFFWLLATWLTFQNLFLPSQNNNVKWVQTLQTILGAMFVCSAILLGEKAIVQLIGISYHQRSFANRIKTSKREVHLLGLLYDASRTLFPMYCHEFAEEDYVINDSIELMLRGKNARPKSGSATPMRLIGDVGRVGNKVTSVFGNIASEITGKKVFNPNSAHSIVLEALEKLGPSEALGRRIWMSFVVEGRESLYLDDFQEVLGPAYKKEAEEAFNAIDGDMNGDVSLDEMVRKVVEIGKERKAITEGMKDIGQALGAFDQVLLFVWFLISIFVFLAFFRSSFVTVVATAGTALLSLSFIFAATTQEFLGSCIFLFVKHPYDVGDRVDIDNKQFVVERISLLYTMFLRIDKMQVTQIPNIILNNLWIDNISRSKAMLESIQVDISYDTSFEDIELLRLEMEKFVRHPDNSRDFQPDFSIGVTGVNNLDKLSLSISIKHKSNWHNDSVRATRRSKFMCALALALKKVPIHGPGGGGEALGAPGNPSYSVAVTDDWAAKSRDQVAKAKDAARLVPAQRPEDEQEALERDAQAAAEFNSRPAVPETAGQWEAMRDERLSSQHPLSPQISEAADDRRRSRDIEVMRSDLLKRTSTRGRRRAGETVPALASMDSATGVERMQSVRSPRLETFDEEASTGMPSTYYDLNRAQSNTAASSTGLQPAGSVPLQHLPSQQQRQGPPAPGQSQGWNDPSAGRR</sequence>
<evidence type="ECO:0000256" key="3">
    <source>
        <dbReference type="ARBA" id="ARBA00022692"/>
    </source>
</evidence>
<gene>
    <name evidence="11" type="ORF">NLU13_7084</name>
</gene>
<keyword evidence="3 9" id="KW-0812">Transmembrane</keyword>
<keyword evidence="12" id="KW-1185">Reference proteome</keyword>
<dbReference type="PANTHER" id="PTHR31323">
    <property type="entry name" value="MECHANOSENSITIVE ION CHANNEL PROTEIN MSY2"/>
    <property type="match status" value="1"/>
</dbReference>
<feature type="compositionally biased region" description="Basic residues" evidence="8">
    <location>
        <begin position="76"/>
        <end position="85"/>
    </location>
</feature>